<organism evidence="5">
    <name type="scientific">uncultured Desulfobacterium sp</name>
    <dbReference type="NCBI Taxonomy" id="201089"/>
    <lineage>
        <taxon>Bacteria</taxon>
        <taxon>Pseudomonadati</taxon>
        <taxon>Thermodesulfobacteriota</taxon>
        <taxon>Desulfobacteria</taxon>
        <taxon>Desulfobacterales</taxon>
        <taxon>Desulfobacteriaceae</taxon>
        <taxon>Desulfobacterium</taxon>
        <taxon>environmental samples</taxon>
    </lineage>
</organism>
<dbReference type="AlphaFoldDB" id="E1Y935"/>
<dbReference type="GO" id="GO:0016887">
    <property type="term" value="F:ATP hydrolysis activity"/>
    <property type="evidence" value="ECO:0007669"/>
    <property type="project" value="InterPro"/>
</dbReference>
<dbReference type="SMART" id="SM00382">
    <property type="entry name" value="AAA"/>
    <property type="match status" value="1"/>
</dbReference>
<dbReference type="PANTHER" id="PTHR42939:SF1">
    <property type="entry name" value="ABC TRANSPORTER ATP-BINDING PROTEIN ALBC-RELATED"/>
    <property type="match status" value="1"/>
</dbReference>
<feature type="domain" description="ABC transporter" evidence="4">
    <location>
        <begin position="2"/>
        <end position="232"/>
    </location>
</feature>
<keyword evidence="3" id="KW-0067">ATP-binding</keyword>
<evidence type="ECO:0000256" key="3">
    <source>
        <dbReference type="ARBA" id="ARBA00022840"/>
    </source>
</evidence>
<dbReference type="InterPro" id="IPR003439">
    <property type="entry name" value="ABC_transporter-like_ATP-bd"/>
</dbReference>
<gene>
    <name evidence="5" type="ORF">N47_A11080</name>
</gene>
<dbReference type="Pfam" id="PF00005">
    <property type="entry name" value="ABC_tran"/>
    <property type="match status" value="1"/>
</dbReference>
<proteinExistence type="predicted"/>
<dbReference type="Gene3D" id="3.40.50.300">
    <property type="entry name" value="P-loop containing nucleotide triphosphate hydrolases"/>
    <property type="match status" value="1"/>
</dbReference>
<evidence type="ECO:0000259" key="4">
    <source>
        <dbReference type="PROSITE" id="PS50893"/>
    </source>
</evidence>
<keyword evidence="2" id="KW-0547">Nucleotide-binding</keyword>
<evidence type="ECO:0000256" key="1">
    <source>
        <dbReference type="ARBA" id="ARBA00022448"/>
    </source>
</evidence>
<dbReference type="EMBL" id="FR695864">
    <property type="protein sequence ID" value="CBX27079.1"/>
    <property type="molecule type" value="Genomic_DNA"/>
</dbReference>
<evidence type="ECO:0000313" key="5">
    <source>
        <dbReference type="EMBL" id="CBX27079.1"/>
    </source>
</evidence>
<name>E1Y935_9BACT</name>
<dbReference type="InterPro" id="IPR051782">
    <property type="entry name" value="ABC_Transporter_VariousFunc"/>
</dbReference>
<dbReference type="PANTHER" id="PTHR42939">
    <property type="entry name" value="ABC TRANSPORTER ATP-BINDING PROTEIN ALBC-RELATED"/>
    <property type="match status" value="1"/>
</dbReference>
<dbReference type="SUPFAM" id="SSF52540">
    <property type="entry name" value="P-loop containing nucleoside triphosphate hydrolases"/>
    <property type="match status" value="1"/>
</dbReference>
<protein>
    <recommendedName>
        <fullName evidence="4">ABC transporter domain-containing protein</fullName>
    </recommendedName>
</protein>
<dbReference type="PROSITE" id="PS00211">
    <property type="entry name" value="ABC_TRANSPORTER_1"/>
    <property type="match status" value="1"/>
</dbReference>
<reference evidence="5" key="1">
    <citation type="journal article" date="2011" name="Environ. Microbiol.">
        <title>Genomic insights into the metabolic potential of the polycyclic aromatic hydrocarbon degrading sulfate-reducing Deltaproteobacterium N47.</title>
        <authorList>
            <person name="Bergmann F."/>
            <person name="Selesi D."/>
            <person name="Weinmaier T."/>
            <person name="Tischler P."/>
            <person name="Rattei T."/>
            <person name="Meckenstock R.U."/>
        </authorList>
    </citation>
    <scope>NUCLEOTIDE SEQUENCE</scope>
</reference>
<sequence>MILLENLTKKYGDFTAVNNLSLSIPKGEIFGFLGPNGAGKTTTIKMMGGINDPTSGLIKIGGISMKDEPEEAKRIIGFIPDRPYLYEKLTGKEFLRFIGNLYGVPDKFFSEKADNLLGMFSLIKWADELIESYSHGMKQRLIMAAALLHDPEVIIIDEPMVGLDPVAARMVKDLLKHLASKGLTVFMSTHTLKVAEDVCHRIGIIKNGVLIATGTADDLKKKSLLVDPDLEDAFIKLTS</sequence>
<dbReference type="InterPro" id="IPR003593">
    <property type="entry name" value="AAA+_ATPase"/>
</dbReference>
<dbReference type="GO" id="GO:0005524">
    <property type="term" value="F:ATP binding"/>
    <property type="evidence" value="ECO:0007669"/>
    <property type="project" value="UniProtKB-KW"/>
</dbReference>
<keyword evidence="1" id="KW-0813">Transport</keyword>
<dbReference type="InterPro" id="IPR017871">
    <property type="entry name" value="ABC_transporter-like_CS"/>
</dbReference>
<dbReference type="PROSITE" id="PS50893">
    <property type="entry name" value="ABC_TRANSPORTER_2"/>
    <property type="match status" value="1"/>
</dbReference>
<dbReference type="InterPro" id="IPR027417">
    <property type="entry name" value="P-loop_NTPase"/>
</dbReference>
<accession>E1Y935</accession>
<dbReference type="CDD" id="cd03230">
    <property type="entry name" value="ABC_DR_subfamily_A"/>
    <property type="match status" value="1"/>
</dbReference>
<evidence type="ECO:0000256" key="2">
    <source>
        <dbReference type="ARBA" id="ARBA00022741"/>
    </source>
</evidence>